<feature type="region of interest" description="Disordered" evidence="1">
    <location>
        <begin position="1"/>
        <end position="34"/>
    </location>
</feature>
<dbReference type="EMBL" id="JACCJC010000004">
    <property type="protein sequence ID" value="KAF6240029.1"/>
    <property type="molecule type" value="Genomic_DNA"/>
</dbReference>
<dbReference type="Pfam" id="PF00009">
    <property type="entry name" value="GTP_EFTU"/>
    <property type="match status" value="1"/>
</dbReference>
<dbReference type="GeneID" id="59283313"/>
<dbReference type="GO" id="GO:0005525">
    <property type="term" value="F:GTP binding"/>
    <property type="evidence" value="ECO:0007669"/>
    <property type="project" value="InterPro"/>
</dbReference>
<accession>A0A8H6L8V3</accession>
<sequence length="986" mass="106020">MASIFTFEPEPPRVSSPWPGARAEGPNANSGDGHLMLAGMKMPSAIPLADCGIKKLEAEPQEGPTEYKLHLLLRPRRSFSSTSTVQHVSGSYLSKSRASQPIVEAEMKPMPTPALAPSSQSRQHRLQHLTTQLLWRLQQSSPYHSSSKSSLVLPILPEADVELSSSKGPGRLIPGLEESSGALYEIGVSDDGTFVGLTRDELEESLTVLRAMAFSLGCDVQILRVIVVGDCQWTEESQPKNKSEIRQRKEKLLVAEVLVAPHLGPSKPSIDLAAQQRDKLASTAAEIDATDHKTGEIESQSEQLRVSLTGSTTSGKSSLLGTLSTSTLDNGRGKSRLSLLKHRHEIVSGVTSSLAQELIGYQEVATVKKAIASNTNVINYASGNVSSWNDIHAASEEGRLVFVTDSAGHPRYRRTTVRGLVSWAPHWTLCCVAADDGEDSTGRVGATASSSEILGSAGVGVDLSKAHLELCLKLNLPLVIVITKLDIASKAGLRNTLTKILTTLKAAGRKPAILSSSSDQSGELQLQSVAKDEEDAAKRTIASTPPAECHLLVPIVLTSAVTGSGIGRLHALLHQLPANPGAMAKHANFAGQDSAKPQSLFHVDEVFTMPAHPYSANAERSAPGFVLSGYLRYGVLEVGDTMLIGPCNPGIAAELAESPDIHRARSYPGLVKGSPRVVAMSHDRQRPSSGDFTGITGDADISITDLQIWQEIRVTGLRNLRLPVQRLSAGQVGTVAITFQEGLHSKSNSSSPIANPPLRRGMVMVSAPMNFKSALSPAYSRFTAVFPQPSLPAWPAVLVIVYIASIRASAKIIEVRALGATPTTEDIFDFDDNSNNHSSTALSQSSGNQQTEITFEFVTSQEWIEMGTQVLVTPGGGPSLTNQPEQREPGSAGLDGYVGLITQAMVHQIQWLEPLRTVMRKVTWIRVNLCLRPPPSESLMKEGIVPHAPLEDFASKYKHLPESWLMSPSFSPFRRIPPVSFKPRIA</sequence>
<dbReference type="PANTHER" id="PTHR43721:SF30">
    <property type="entry name" value="TR-TYPE G DOMAIN-CONTAINING PROTEIN"/>
    <property type="match status" value="1"/>
</dbReference>
<evidence type="ECO:0000313" key="4">
    <source>
        <dbReference type="Proteomes" id="UP000578531"/>
    </source>
</evidence>
<dbReference type="GO" id="GO:0003924">
    <property type="term" value="F:GTPase activity"/>
    <property type="evidence" value="ECO:0007669"/>
    <property type="project" value="InterPro"/>
</dbReference>
<evidence type="ECO:0000259" key="2">
    <source>
        <dbReference type="Pfam" id="PF00009"/>
    </source>
</evidence>
<dbReference type="SUPFAM" id="SSF52540">
    <property type="entry name" value="P-loop containing nucleoside triphosphate hydrolases"/>
    <property type="match status" value="1"/>
</dbReference>
<dbReference type="PANTHER" id="PTHR43721">
    <property type="entry name" value="ELONGATION FACTOR TU-RELATED"/>
    <property type="match status" value="1"/>
</dbReference>
<dbReference type="RefSeq" id="XP_037169298.1">
    <property type="nucleotide sequence ID" value="XM_037303576.1"/>
</dbReference>
<dbReference type="InterPro" id="IPR000795">
    <property type="entry name" value="T_Tr_GTP-bd_dom"/>
</dbReference>
<dbReference type="InterPro" id="IPR050055">
    <property type="entry name" value="EF-Tu_GTPase"/>
</dbReference>
<dbReference type="OrthoDB" id="5342685at2759"/>
<keyword evidence="4" id="KW-1185">Reference proteome</keyword>
<evidence type="ECO:0000256" key="1">
    <source>
        <dbReference type="SAM" id="MobiDB-lite"/>
    </source>
</evidence>
<dbReference type="Gene3D" id="3.40.50.300">
    <property type="entry name" value="P-loop containing nucleotide triphosphate hydrolases"/>
    <property type="match status" value="1"/>
</dbReference>
<proteinExistence type="predicted"/>
<dbReference type="Proteomes" id="UP000578531">
    <property type="component" value="Unassembled WGS sequence"/>
</dbReference>
<feature type="domain" description="Tr-type G" evidence="2">
    <location>
        <begin position="305"/>
        <end position="575"/>
    </location>
</feature>
<gene>
    <name evidence="3" type="ORF">HO173_001639</name>
</gene>
<organism evidence="3 4">
    <name type="scientific">Letharia columbiana</name>
    <dbReference type="NCBI Taxonomy" id="112416"/>
    <lineage>
        <taxon>Eukaryota</taxon>
        <taxon>Fungi</taxon>
        <taxon>Dikarya</taxon>
        <taxon>Ascomycota</taxon>
        <taxon>Pezizomycotina</taxon>
        <taxon>Lecanoromycetes</taxon>
        <taxon>OSLEUM clade</taxon>
        <taxon>Lecanoromycetidae</taxon>
        <taxon>Lecanorales</taxon>
        <taxon>Lecanorineae</taxon>
        <taxon>Parmeliaceae</taxon>
        <taxon>Letharia</taxon>
    </lineage>
</organism>
<dbReference type="InterPro" id="IPR027417">
    <property type="entry name" value="P-loop_NTPase"/>
</dbReference>
<reference evidence="3 4" key="1">
    <citation type="journal article" date="2020" name="Genomics">
        <title>Complete, high-quality genomes from long-read metagenomic sequencing of two wolf lichen thalli reveals enigmatic genome architecture.</title>
        <authorList>
            <person name="McKenzie S.K."/>
            <person name="Walston R.F."/>
            <person name="Allen J.L."/>
        </authorList>
    </citation>
    <scope>NUCLEOTIDE SEQUENCE [LARGE SCALE GENOMIC DNA]</scope>
    <source>
        <strain evidence="3">WasteWater2</strain>
    </source>
</reference>
<protein>
    <recommendedName>
        <fullName evidence="2">Tr-type G domain-containing protein</fullName>
    </recommendedName>
</protein>
<comment type="caution">
    <text evidence="3">The sequence shown here is derived from an EMBL/GenBank/DDBJ whole genome shotgun (WGS) entry which is preliminary data.</text>
</comment>
<evidence type="ECO:0000313" key="3">
    <source>
        <dbReference type="EMBL" id="KAF6240029.1"/>
    </source>
</evidence>
<name>A0A8H6L8V3_9LECA</name>
<dbReference type="AlphaFoldDB" id="A0A8H6L8V3"/>
<dbReference type="GO" id="GO:0003746">
    <property type="term" value="F:translation elongation factor activity"/>
    <property type="evidence" value="ECO:0007669"/>
    <property type="project" value="TreeGrafter"/>
</dbReference>